<dbReference type="Proteomes" id="UP001403385">
    <property type="component" value="Unassembled WGS sequence"/>
</dbReference>
<evidence type="ECO:0000256" key="2">
    <source>
        <dbReference type="SAM" id="Phobius"/>
    </source>
</evidence>
<dbReference type="InterPro" id="IPR019734">
    <property type="entry name" value="TPR_rpt"/>
</dbReference>
<evidence type="ECO:0000313" key="4">
    <source>
        <dbReference type="Proteomes" id="UP001403385"/>
    </source>
</evidence>
<accession>A0AAW9S8B5</accession>
<dbReference type="AlphaFoldDB" id="A0AAW9S8B5"/>
<sequence length="249" mass="28888">MKSQYDLELIEKYLDNALSAKEVEEVNQRLAEDDEFRRCVDQSRLMIHGIRRNARMQLRRKLDEIEESLIETDETKEAKIISLTHSRILVSIAAAVTLLIISTLLIINLPETPQNLYVQYYQPYRNIVTANVRGELQELSKYELAFTAYDSGNYELATNLFKELLAKEATATYLFYLANSYLALEKNTQAAKYFEQVIHLNEDFVDQAKWYLALIALNEKNIEEAKSLLKELKTSGYRSEEVTEILTKL</sequence>
<gene>
    <name evidence="3" type="ORF">AAG747_17595</name>
</gene>
<dbReference type="InterPro" id="IPR011990">
    <property type="entry name" value="TPR-like_helical_dom_sf"/>
</dbReference>
<evidence type="ECO:0000313" key="3">
    <source>
        <dbReference type="EMBL" id="MEN7549742.1"/>
    </source>
</evidence>
<dbReference type="PROSITE" id="PS50005">
    <property type="entry name" value="TPR"/>
    <property type="match status" value="1"/>
</dbReference>
<dbReference type="EMBL" id="JBDKWZ010000010">
    <property type="protein sequence ID" value="MEN7549742.1"/>
    <property type="molecule type" value="Genomic_DNA"/>
</dbReference>
<dbReference type="Pfam" id="PF13432">
    <property type="entry name" value="TPR_16"/>
    <property type="match status" value="1"/>
</dbReference>
<dbReference type="Gene3D" id="1.25.40.10">
    <property type="entry name" value="Tetratricopeptide repeat domain"/>
    <property type="match status" value="1"/>
</dbReference>
<keyword evidence="2" id="KW-0812">Transmembrane</keyword>
<evidence type="ECO:0000256" key="1">
    <source>
        <dbReference type="PROSITE-ProRule" id="PRU00339"/>
    </source>
</evidence>
<dbReference type="SMART" id="SM00028">
    <property type="entry name" value="TPR"/>
    <property type="match status" value="1"/>
</dbReference>
<reference evidence="3 4" key="1">
    <citation type="submission" date="2024-04" db="EMBL/GenBank/DDBJ databases">
        <title>Novel genus in family Flammeovirgaceae.</title>
        <authorList>
            <person name="Nguyen T.H."/>
            <person name="Vuong T.Q."/>
            <person name="Le H."/>
            <person name="Kim S.-G."/>
        </authorList>
    </citation>
    <scope>NUCLEOTIDE SEQUENCE [LARGE SCALE GENOMIC DNA]</scope>
    <source>
        <strain evidence="3 4">JCM 23209</strain>
    </source>
</reference>
<keyword evidence="2" id="KW-0472">Membrane</keyword>
<protein>
    <submittedName>
        <fullName evidence="3">Tetratricopeptide repeat protein</fullName>
    </submittedName>
</protein>
<name>A0AAW9S8B5_9BACT</name>
<organism evidence="3 4">
    <name type="scientific">Rapidithrix thailandica</name>
    <dbReference type="NCBI Taxonomy" id="413964"/>
    <lineage>
        <taxon>Bacteria</taxon>
        <taxon>Pseudomonadati</taxon>
        <taxon>Bacteroidota</taxon>
        <taxon>Cytophagia</taxon>
        <taxon>Cytophagales</taxon>
        <taxon>Flammeovirgaceae</taxon>
        <taxon>Rapidithrix</taxon>
    </lineage>
</organism>
<keyword evidence="2" id="KW-1133">Transmembrane helix</keyword>
<comment type="caution">
    <text evidence="3">The sequence shown here is derived from an EMBL/GenBank/DDBJ whole genome shotgun (WGS) entry which is preliminary data.</text>
</comment>
<keyword evidence="1" id="KW-0802">TPR repeat</keyword>
<feature type="transmembrane region" description="Helical" evidence="2">
    <location>
        <begin position="88"/>
        <end position="109"/>
    </location>
</feature>
<dbReference type="RefSeq" id="WP_346822520.1">
    <property type="nucleotide sequence ID" value="NZ_JBDKWZ010000010.1"/>
</dbReference>
<feature type="repeat" description="TPR" evidence="1">
    <location>
        <begin position="171"/>
        <end position="204"/>
    </location>
</feature>
<dbReference type="SUPFAM" id="SSF48452">
    <property type="entry name" value="TPR-like"/>
    <property type="match status" value="1"/>
</dbReference>
<proteinExistence type="predicted"/>
<keyword evidence="4" id="KW-1185">Reference proteome</keyword>